<evidence type="ECO:0008006" key="5">
    <source>
        <dbReference type="Google" id="ProtNLM"/>
    </source>
</evidence>
<feature type="transmembrane region" description="Helical" evidence="1">
    <location>
        <begin position="381"/>
        <end position="398"/>
    </location>
</feature>
<keyword evidence="2" id="KW-0732">Signal</keyword>
<proteinExistence type="predicted"/>
<keyword evidence="4" id="KW-1185">Reference proteome</keyword>
<feature type="transmembrane region" description="Helical" evidence="1">
    <location>
        <begin position="554"/>
        <end position="575"/>
    </location>
</feature>
<organism evidence="3 4">
    <name type="scientific">Occultella gossypii</name>
    <dbReference type="NCBI Taxonomy" id="2800820"/>
    <lineage>
        <taxon>Bacteria</taxon>
        <taxon>Bacillati</taxon>
        <taxon>Actinomycetota</taxon>
        <taxon>Actinomycetes</taxon>
        <taxon>Micrococcales</taxon>
        <taxon>Ruaniaceae</taxon>
        <taxon>Occultella</taxon>
    </lineage>
</organism>
<evidence type="ECO:0000313" key="3">
    <source>
        <dbReference type="EMBL" id="MBZ2198525.1"/>
    </source>
</evidence>
<dbReference type="RefSeq" id="WP_223409450.1">
    <property type="nucleotide sequence ID" value="NZ_JAGSHT010000020.1"/>
</dbReference>
<protein>
    <recommendedName>
        <fullName evidence="5">DUF2868 domain-containing protein</fullName>
    </recommendedName>
</protein>
<feature type="chain" id="PRO_5046667747" description="DUF2868 domain-containing protein" evidence="2">
    <location>
        <begin position="37"/>
        <end position="619"/>
    </location>
</feature>
<evidence type="ECO:0000256" key="1">
    <source>
        <dbReference type="SAM" id="Phobius"/>
    </source>
</evidence>
<reference evidence="3 4" key="1">
    <citation type="submission" date="2021-04" db="EMBL/GenBank/DDBJ databases">
        <title>Ruania sp. nov., isolated from sandy soil of mangrove forest.</title>
        <authorList>
            <person name="Ge X."/>
            <person name="Huang R."/>
            <person name="Liu W."/>
        </authorList>
    </citation>
    <scope>NUCLEOTIDE SEQUENCE [LARGE SCALE GENOMIC DNA]</scope>
    <source>
        <strain evidence="3 4">N2-46</strain>
    </source>
</reference>
<sequence length="619" mass="67345">MTSLASVRPARRVVLGLAIALVAVLLGTFGAPSASAAPAGDPPWAPGDDWFLLTSAVDESVGDAPGCGTAQQWRWQGPGAGEELTLWYVVCDDDDEAIGLAEWRGIPGEPVTGVEVLDGEERVRWNGGDSELRSQWITTAEDSTALVELRLPCAAEPRACAGQIGPFALDLQDTLAADGYTRVNTPGYNLSDVLLQTIVFVVFMWLLVVGPFRLIAFARRPRYRSGSTSPRYHDLTRVVLGARWKRRIRMAVWFFAGFLTLVELNAVIAGDTSAALGLLLGLAVLVGFVALMYRLIPPHPVEDVRPARLGSLSMRGGVGMALSTIAYGLLPVILVVFVLLNWYAGASGGWPVDSAAGLSGRWEPLAGPLYPIARAFAGNQRIWLVPVLLVAIALLVALDEFGRRIRAASVADALAQDTRPHYLYLRSFDEDSLKLPGLLRRRGLFGALSLFRQVRFEEVLVQQLSMSGPVIAIAPPGARIAPIGAARASFSNDEWQQHVARYAQTARAVVLSATPLEVRQGFAWEIELVANYLQHRRVMVVLGPWRRSQIARRWATFIGAVGAIPFFSPIAGPWVPDGVTVLAHSERQGWQAWGSTRRTDWTYSIAIDAATKAYLPDWS</sequence>
<dbReference type="EMBL" id="JAGSHT010000020">
    <property type="protein sequence ID" value="MBZ2198525.1"/>
    <property type="molecule type" value="Genomic_DNA"/>
</dbReference>
<evidence type="ECO:0000313" key="4">
    <source>
        <dbReference type="Proteomes" id="UP000826651"/>
    </source>
</evidence>
<keyword evidence="1" id="KW-1133">Transmembrane helix</keyword>
<dbReference type="Proteomes" id="UP000826651">
    <property type="component" value="Unassembled WGS sequence"/>
</dbReference>
<feature type="transmembrane region" description="Helical" evidence="1">
    <location>
        <begin position="193"/>
        <end position="215"/>
    </location>
</feature>
<gene>
    <name evidence="3" type="ORF">KCQ71_20410</name>
</gene>
<comment type="caution">
    <text evidence="3">The sequence shown here is derived from an EMBL/GenBank/DDBJ whole genome shotgun (WGS) entry which is preliminary data.</text>
</comment>
<keyword evidence="1" id="KW-0472">Membrane</keyword>
<feature type="transmembrane region" description="Helical" evidence="1">
    <location>
        <begin position="274"/>
        <end position="296"/>
    </location>
</feature>
<keyword evidence="1" id="KW-0812">Transmembrane</keyword>
<evidence type="ECO:0000256" key="2">
    <source>
        <dbReference type="SAM" id="SignalP"/>
    </source>
</evidence>
<feature type="transmembrane region" description="Helical" evidence="1">
    <location>
        <begin position="317"/>
        <end position="344"/>
    </location>
</feature>
<name>A0ABS7SDU4_9MICO</name>
<feature type="transmembrane region" description="Helical" evidence="1">
    <location>
        <begin position="250"/>
        <end position="268"/>
    </location>
</feature>
<feature type="signal peptide" evidence="2">
    <location>
        <begin position="1"/>
        <end position="36"/>
    </location>
</feature>
<accession>A0ABS7SDU4</accession>